<evidence type="ECO:0000313" key="7">
    <source>
        <dbReference type="Proteomes" id="UP001443914"/>
    </source>
</evidence>
<evidence type="ECO:0000313" key="6">
    <source>
        <dbReference type="EMBL" id="KAK9743184.1"/>
    </source>
</evidence>
<dbReference type="SMART" id="SM00856">
    <property type="entry name" value="PMEI"/>
    <property type="match status" value="1"/>
</dbReference>
<name>A0AAW1M235_SAPOF</name>
<proteinExistence type="inferred from homology"/>
<dbReference type="GO" id="GO:0005576">
    <property type="term" value="C:extracellular region"/>
    <property type="evidence" value="ECO:0007669"/>
    <property type="project" value="UniProtKB-ARBA"/>
</dbReference>
<feature type="chain" id="PRO_5043441440" description="Pectinesterase inhibitor domain-containing protein" evidence="4">
    <location>
        <begin position="24"/>
        <end position="181"/>
    </location>
</feature>
<dbReference type="GO" id="GO:0004857">
    <property type="term" value="F:enzyme inhibitor activity"/>
    <property type="evidence" value="ECO:0007669"/>
    <property type="project" value="InterPro"/>
</dbReference>
<evidence type="ECO:0000256" key="3">
    <source>
        <dbReference type="ARBA" id="ARBA00038471"/>
    </source>
</evidence>
<comment type="caution">
    <text evidence="6">The sequence shown here is derived from an EMBL/GenBank/DDBJ whole genome shotgun (WGS) entry which is preliminary data.</text>
</comment>
<reference evidence="6" key="1">
    <citation type="submission" date="2024-03" db="EMBL/GenBank/DDBJ databases">
        <title>WGS assembly of Saponaria officinalis var. Norfolk2.</title>
        <authorList>
            <person name="Jenkins J."/>
            <person name="Shu S."/>
            <person name="Grimwood J."/>
            <person name="Barry K."/>
            <person name="Goodstein D."/>
            <person name="Schmutz J."/>
            <person name="Leebens-Mack J."/>
            <person name="Osbourn A."/>
        </authorList>
    </citation>
    <scope>NUCLEOTIDE SEQUENCE [LARGE SCALE GENOMIC DNA]</scope>
    <source>
        <strain evidence="6">JIC</strain>
    </source>
</reference>
<dbReference type="NCBIfam" id="TIGR01614">
    <property type="entry name" value="PME_inhib"/>
    <property type="match status" value="1"/>
</dbReference>
<keyword evidence="1 4" id="KW-0732">Signal</keyword>
<dbReference type="AlphaFoldDB" id="A0AAW1M235"/>
<dbReference type="SUPFAM" id="SSF101148">
    <property type="entry name" value="Plant invertase/pectin methylesterase inhibitor"/>
    <property type="match status" value="1"/>
</dbReference>
<organism evidence="6 7">
    <name type="scientific">Saponaria officinalis</name>
    <name type="common">Common soapwort</name>
    <name type="synonym">Lychnis saponaria</name>
    <dbReference type="NCBI Taxonomy" id="3572"/>
    <lineage>
        <taxon>Eukaryota</taxon>
        <taxon>Viridiplantae</taxon>
        <taxon>Streptophyta</taxon>
        <taxon>Embryophyta</taxon>
        <taxon>Tracheophyta</taxon>
        <taxon>Spermatophyta</taxon>
        <taxon>Magnoliopsida</taxon>
        <taxon>eudicotyledons</taxon>
        <taxon>Gunneridae</taxon>
        <taxon>Pentapetalae</taxon>
        <taxon>Caryophyllales</taxon>
        <taxon>Caryophyllaceae</taxon>
        <taxon>Caryophylleae</taxon>
        <taxon>Saponaria</taxon>
    </lineage>
</organism>
<protein>
    <recommendedName>
        <fullName evidence="5">Pectinesterase inhibitor domain-containing protein</fullName>
    </recommendedName>
</protein>
<sequence>MKHHNYVIMSLLFVTFITSTTLAKGANLVPETCKKISISEPSVRYDFCVTVLGSDRRSSTANLQQLAEISFNLSVSKAKSISKKIGELLKDPKFNTFQKNALKDCQELYSDAPDDIQTGLKALLNEKDFEKANIEVSGAITSADTCEDGFSERKEFSPLTGDNNYFMELAKIPLVFIVLLK</sequence>
<dbReference type="FunFam" id="1.20.140.40:FF:000002">
    <property type="entry name" value="Putative invertase inhibitor"/>
    <property type="match status" value="1"/>
</dbReference>
<gene>
    <name evidence="6" type="ORF">RND81_03G222800</name>
</gene>
<keyword evidence="7" id="KW-1185">Reference proteome</keyword>
<evidence type="ECO:0000259" key="5">
    <source>
        <dbReference type="SMART" id="SM00856"/>
    </source>
</evidence>
<comment type="similarity">
    <text evidence="3">Belongs to the PMEI family.</text>
</comment>
<dbReference type="CDD" id="cd15795">
    <property type="entry name" value="PMEI-Pla_a_1_like"/>
    <property type="match status" value="1"/>
</dbReference>
<dbReference type="Pfam" id="PF04043">
    <property type="entry name" value="PMEI"/>
    <property type="match status" value="1"/>
</dbReference>
<dbReference type="PANTHER" id="PTHR35357">
    <property type="entry name" value="OS02G0537100 PROTEIN"/>
    <property type="match status" value="1"/>
</dbReference>
<evidence type="ECO:0000256" key="2">
    <source>
        <dbReference type="ARBA" id="ARBA00023157"/>
    </source>
</evidence>
<dbReference type="InterPro" id="IPR006501">
    <property type="entry name" value="Pectinesterase_inhib_dom"/>
</dbReference>
<feature type="domain" description="Pectinesterase inhibitor" evidence="5">
    <location>
        <begin position="24"/>
        <end position="176"/>
    </location>
</feature>
<dbReference type="EMBL" id="JBDFQZ010000003">
    <property type="protein sequence ID" value="KAK9743184.1"/>
    <property type="molecule type" value="Genomic_DNA"/>
</dbReference>
<dbReference type="PANTHER" id="PTHR35357:SF17">
    <property type="entry name" value="PECTINESTERASE INHIBITOR 12"/>
    <property type="match status" value="1"/>
</dbReference>
<evidence type="ECO:0000256" key="1">
    <source>
        <dbReference type="ARBA" id="ARBA00022729"/>
    </source>
</evidence>
<feature type="signal peptide" evidence="4">
    <location>
        <begin position="1"/>
        <end position="23"/>
    </location>
</feature>
<evidence type="ECO:0000256" key="4">
    <source>
        <dbReference type="SAM" id="SignalP"/>
    </source>
</evidence>
<dbReference type="InterPro" id="IPR035513">
    <property type="entry name" value="Invertase/methylesterase_inhib"/>
</dbReference>
<dbReference type="Gene3D" id="1.20.140.40">
    <property type="entry name" value="Invertase/pectin methylesterase inhibitor family protein"/>
    <property type="match status" value="1"/>
</dbReference>
<accession>A0AAW1M235</accession>
<dbReference type="InterPro" id="IPR034088">
    <property type="entry name" value="Pla_a_1-like"/>
</dbReference>
<dbReference type="Proteomes" id="UP001443914">
    <property type="component" value="Unassembled WGS sequence"/>
</dbReference>
<keyword evidence="2" id="KW-1015">Disulfide bond</keyword>